<dbReference type="InterPro" id="IPR028976">
    <property type="entry name" value="CheC-like_sf"/>
</dbReference>
<dbReference type="InterPro" id="IPR028051">
    <property type="entry name" value="CheX-like_dom"/>
</dbReference>
<sequence length="153" mass="16091">MISTKEERNRSVVFLLNGMNTSLKSIIPIPCEIAKPTLVGTSLSLSFGVLIGFTGDAKGKLILAGDPSVFAAIGEAMFGMAVEGEMLASFSGELGNMLAGNLSTTIVQNGIKTDITAPTILQGTTTLSGYEKAVELSVEFEKIGKLDIYLLLD</sequence>
<evidence type="ECO:0000313" key="4">
    <source>
        <dbReference type="Proteomes" id="UP000285456"/>
    </source>
</evidence>
<dbReference type="RefSeq" id="WP_095311070.1">
    <property type="nucleotide sequence ID" value="NZ_JAMAWL010000002.1"/>
</dbReference>
<keyword evidence="4" id="KW-1185">Reference proteome</keyword>
<evidence type="ECO:0000313" key="3">
    <source>
        <dbReference type="EMBL" id="RHW29383.1"/>
    </source>
</evidence>
<dbReference type="InterPro" id="IPR038756">
    <property type="entry name" value="CheX-like"/>
</dbReference>
<proteinExistence type="predicted"/>
<gene>
    <name evidence="3" type="ORF">D1B32_22220</name>
</gene>
<feature type="domain" description="Chemotaxis phosphatase CheX-like" evidence="2">
    <location>
        <begin position="48"/>
        <end position="130"/>
    </location>
</feature>
<keyword evidence="1" id="KW-0145">Chemotaxis</keyword>
<accession>A0A417Y9M6</accession>
<dbReference type="EMBL" id="QWEH01000027">
    <property type="protein sequence ID" value="RHW29383.1"/>
    <property type="molecule type" value="Genomic_DNA"/>
</dbReference>
<dbReference type="Pfam" id="PF13690">
    <property type="entry name" value="CheX"/>
    <property type="match status" value="1"/>
</dbReference>
<dbReference type="SUPFAM" id="SSF103039">
    <property type="entry name" value="CheC-like"/>
    <property type="match status" value="1"/>
</dbReference>
<dbReference type="AlphaFoldDB" id="A0A417Y9M6"/>
<dbReference type="Gene3D" id="3.40.1550.10">
    <property type="entry name" value="CheC-like"/>
    <property type="match status" value="1"/>
</dbReference>
<dbReference type="OrthoDB" id="9788100at2"/>
<organism evidence="3 4">
    <name type="scientific">Oceanobacillus profundus</name>
    <dbReference type="NCBI Taxonomy" id="372463"/>
    <lineage>
        <taxon>Bacteria</taxon>
        <taxon>Bacillati</taxon>
        <taxon>Bacillota</taxon>
        <taxon>Bacilli</taxon>
        <taxon>Bacillales</taxon>
        <taxon>Bacillaceae</taxon>
        <taxon>Oceanobacillus</taxon>
    </lineage>
</organism>
<dbReference type="GO" id="GO:0006935">
    <property type="term" value="P:chemotaxis"/>
    <property type="evidence" value="ECO:0007669"/>
    <property type="project" value="UniProtKB-KW"/>
</dbReference>
<comment type="caution">
    <text evidence="3">The sequence shown here is derived from an EMBL/GenBank/DDBJ whole genome shotgun (WGS) entry which is preliminary data.</text>
</comment>
<dbReference type="CDD" id="cd17906">
    <property type="entry name" value="CheX"/>
    <property type="match status" value="1"/>
</dbReference>
<evidence type="ECO:0000256" key="1">
    <source>
        <dbReference type="ARBA" id="ARBA00022500"/>
    </source>
</evidence>
<dbReference type="PANTHER" id="PTHR39452:SF1">
    <property type="entry name" value="CHEY-P PHOSPHATASE CHEX"/>
    <property type="match status" value="1"/>
</dbReference>
<dbReference type="PANTHER" id="PTHR39452">
    <property type="entry name" value="CHEY-P PHOSPHATASE CHEX"/>
    <property type="match status" value="1"/>
</dbReference>
<evidence type="ECO:0000259" key="2">
    <source>
        <dbReference type="Pfam" id="PF13690"/>
    </source>
</evidence>
<dbReference type="Proteomes" id="UP000285456">
    <property type="component" value="Unassembled WGS sequence"/>
</dbReference>
<name>A0A417Y9M6_9BACI</name>
<protein>
    <submittedName>
        <fullName evidence="3">Chemotaxis protein CheX</fullName>
    </submittedName>
</protein>
<reference evidence="3 4" key="1">
    <citation type="journal article" date="2007" name="Int. J. Syst. Evol. Microbiol.">
        <title>Oceanobacillus profundus sp. nov., isolated from a deep-sea sediment core.</title>
        <authorList>
            <person name="Kim Y.G."/>
            <person name="Choi D.H."/>
            <person name="Hyun S."/>
            <person name="Cho B.C."/>
        </authorList>
    </citation>
    <scope>NUCLEOTIDE SEQUENCE [LARGE SCALE GENOMIC DNA]</scope>
    <source>
        <strain evidence="3 4">DSM 18246</strain>
    </source>
</reference>